<dbReference type="PANTHER" id="PTHR43201">
    <property type="entry name" value="ACYL-COA SYNTHETASE"/>
    <property type="match status" value="1"/>
</dbReference>
<evidence type="ECO:0000313" key="5">
    <source>
        <dbReference type="EMBL" id="ANP41824.1"/>
    </source>
</evidence>
<dbReference type="Pfam" id="PF00501">
    <property type="entry name" value="AMP-binding"/>
    <property type="match status" value="1"/>
</dbReference>
<evidence type="ECO:0000259" key="4">
    <source>
        <dbReference type="Pfam" id="PF13193"/>
    </source>
</evidence>
<accession>A0A1B1A5G2</accession>
<feature type="domain" description="AMP-dependent synthetase/ligase" evidence="3">
    <location>
        <begin position="60"/>
        <end position="250"/>
    </location>
</feature>
<sequence>MTNSHDRFQLSPETRVLTPDVKGLSELLLALREGHSILARPNDTPIEIRPEPVQWLYCQSSGSTGFAKTIRRTPHSWISSFEMDREIFALSSGDVYASLGNLSHSLTLFAAVAACHIGADLAMLGGSGPRRQLEQLETLGVTVLYATPAQLRLLLRASEERYLPHVRLLFSSGGKLDDETRSNLMHLLPHCDIHEIFGATETSYMTLAGPDAPAGSVGKAYPSVEIKVTDADTNGVGEIWIRSPFVFDGYAEGHSAETRWEGGWLSIGEMGRLDASGNLYPKGRRNRMVTVADKNVFPEEIEAVLMRAEGVEMAVALSFPDELRGHQILAVVQGRADLNALRHLCRAEIGGHAVPREVRIVETIPMLAAGKPDLQTLKRMWDTF</sequence>
<dbReference type="InterPro" id="IPR045851">
    <property type="entry name" value="AMP-bd_C_sf"/>
</dbReference>
<dbReference type="Gene3D" id="3.40.50.12780">
    <property type="entry name" value="N-terminal domain of ligase-like"/>
    <property type="match status" value="1"/>
</dbReference>
<organism evidence="5 6">
    <name type="scientific">Tritonibacter mobilis F1926</name>
    <dbReference type="NCBI Taxonomy" id="1265309"/>
    <lineage>
        <taxon>Bacteria</taxon>
        <taxon>Pseudomonadati</taxon>
        <taxon>Pseudomonadota</taxon>
        <taxon>Alphaproteobacteria</taxon>
        <taxon>Rhodobacterales</taxon>
        <taxon>Paracoccaceae</taxon>
        <taxon>Tritonibacter</taxon>
    </lineage>
</organism>
<dbReference type="AlphaFoldDB" id="A0A1B1A5G2"/>
<dbReference type="KEGG" id="rmb:K529_013675"/>
<dbReference type="InterPro" id="IPR025110">
    <property type="entry name" value="AMP-bd_C"/>
</dbReference>
<evidence type="ECO:0000256" key="1">
    <source>
        <dbReference type="ARBA" id="ARBA00006432"/>
    </source>
</evidence>
<evidence type="ECO:0000313" key="6">
    <source>
        <dbReference type="Proteomes" id="UP000013243"/>
    </source>
</evidence>
<evidence type="ECO:0000259" key="3">
    <source>
        <dbReference type="Pfam" id="PF00501"/>
    </source>
</evidence>
<comment type="similarity">
    <text evidence="1">Belongs to the ATP-dependent AMP-binding enzyme family.</text>
</comment>
<dbReference type="STRING" id="1265309.K529_013675"/>
<protein>
    <submittedName>
        <fullName evidence="5">AMP-dependent synthetase</fullName>
    </submittedName>
</protein>
<dbReference type="GO" id="GO:0006631">
    <property type="term" value="P:fatty acid metabolic process"/>
    <property type="evidence" value="ECO:0007669"/>
    <property type="project" value="TreeGrafter"/>
</dbReference>
<dbReference type="OrthoDB" id="9803968at2"/>
<dbReference type="GeneID" id="28250903"/>
<dbReference type="GO" id="GO:0031956">
    <property type="term" value="F:medium-chain fatty acid-CoA ligase activity"/>
    <property type="evidence" value="ECO:0007669"/>
    <property type="project" value="TreeGrafter"/>
</dbReference>
<dbReference type="InterPro" id="IPR020845">
    <property type="entry name" value="AMP-binding_CS"/>
</dbReference>
<dbReference type="Pfam" id="PF13193">
    <property type="entry name" value="AMP-binding_C"/>
    <property type="match status" value="1"/>
</dbReference>
<dbReference type="Gene3D" id="3.30.300.30">
    <property type="match status" value="1"/>
</dbReference>
<evidence type="ECO:0000256" key="2">
    <source>
        <dbReference type="ARBA" id="ARBA00022598"/>
    </source>
</evidence>
<dbReference type="EMBL" id="CP015230">
    <property type="protein sequence ID" value="ANP41824.1"/>
    <property type="molecule type" value="Genomic_DNA"/>
</dbReference>
<gene>
    <name evidence="5" type="ORF">K529_013675</name>
</gene>
<proteinExistence type="inferred from homology"/>
<name>A0A1B1A5G2_9RHOB</name>
<dbReference type="PROSITE" id="PS00455">
    <property type="entry name" value="AMP_BINDING"/>
    <property type="match status" value="1"/>
</dbReference>
<dbReference type="InterPro" id="IPR000873">
    <property type="entry name" value="AMP-dep_synth/lig_dom"/>
</dbReference>
<dbReference type="PANTHER" id="PTHR43201:SF5">
    <property type="entry name" value="MEDIUM-CHAIN ACYL-COA LIGASE ACSF2, MITOCHONDRIAL"/>
    <property type="match status" value="1"/>
</dbReference>
<dbReference type="SUPFAM" id="SSF56801">
    <property type="entry name" value="Acetyl-CoA synthetase-like"/>
    <property type="match status" value="1"/>
</dbReference>
<feature type="domain" description="AMP-binding enzyme C-terminal" evidence="4">
    <location>
        <begin position="300"/>
        <end position="371"/>
    </location>
</feature>
<dbReference type="InterPro" id="IPR042099">
    <property type="entry name" value="ANL_N_sf"/>
</dbReference>
<dbReference type="Proteomes" id="UP000013243">
    <property type="component" value="Chromosome"/>
</dbReference>
<reference evidence="5 6" key="1">
    <citation type="journal article" date="2016" name="ISME J.">
        <title>Global occurrence and heterogeneity of the Roseobacter-clade species Ruegeria mobilis.</title>
        <authorList>
            <person name="Sonnenschein E."/>
            <person name="Gram L."/>
        </authorList>
    </citation>
    <scope>NUCLEOTIDE SEQUENCE [LARGE SCALE GENOMIC DNA]</scope>
    <source>
        <strain evidence="5 6">F1926</strain>
    </source>
</reference>
<dbReference type="RefSeq" id="WP_005616021.1">
    <property type="nucleotide sequence ID" value="NZ_CP015230.1"/>
</dbReference>
<keyword evidence="2" id="KW-0436">Ligase</keyword>